<name>A0A9W9JKZ8_9EURO</name>
<dbReference type="OrthoDB" id="194468at2759"/>
<dbReference type="InterPro" id="IPR050287">
    <property type="entry name" value="MTA/SAH_deaminase"/>
</dbReference>
<organism evidence="3 4">
    <name type="scientific">Penicillium cinerascens</name>
    <dbReference type="NCBI Taxonomy" id="70096"/>
    <lineage>
        <taxon>Eukaryota</taxon>
        <taxon>Fungi</taxon>
        <taxon>Dikarya</taxon>
        <taxon>Ascomycota</taxon>
        <taxon>Pezizomycotina</taxon>
        <taxon>Eurotiomycetes</taxon>
        <taxon>Eurotiomycetidae</taxon>
        <taxon>Eurotiales</taxon>
        <taxon>Aspergillaceae</taxon>
        <taxon>Penicillium</taxon>
    </lineage>
</organism>
<dbReference type="PANTHER" id="PTHR43794:SF11">
    <property type="entry name" value="AMIDOHYDROLASE-RELATED DOMAIN-CONTAINING PROTEIN"/>
    <property type="match status" value="1"/>
</dbReference>
<dbReference type="RefSeq" id="XP_058306290.1">
    <property type="nucleotide sequence ID" value="XM_058454041.1"/>
</dbReference>
<reference evidence="3" key="2">
    <citation type="journal article" date="2023" name="IMA Fungus">
        <title>Comparative genomic study of the Penicillium genus elucidates a diverse pangenome and 15 lateral gene transfer events.</title>
        <authorList>
            <person name="Petersen C."/>
            <person name="Sorensen T."/>
            <person name="Nielsen M.R."/>
            <person name="Sondergaard T.E."/>
            <person name="Sorensen J.L."/>
            <person name="Fitzpatrick D.A."/>
            <person name="Frisvad J.C."/>
            <person name="Nielsen K.L."/>
        </authorList>
    </citation>
    <scope>NUCLEOTIDE SEQUENCE</scope>
    <source>
        <strain evidence="3">IBT 15544</strain>
    </source>
</reference>
<feature type="domain" description="Amidohydrolase-related" evidence="2">
    <location>
        <begin position="60"/>
        <end position="416"/>
    </location>
</feature>
<evidence type="ECO:0000256" key="1">
    <source>
        <dbReference type="ARBA" id="ARBA00022801"/>
    </source>
</evidence>
<proteinExistence type="predicted"/>
<gene>
    <name evidence="3" type="ORF">N7498_006979</name>
</gene>
<dbReference type="EMBL" id="JAPQKR010000014">
    <property type="protein sequence ID" value="KAJ5197862.1"/>
    <property type="molecule type" value="Genomic_DNA"/>
</dbReference>
<reference evidence="3" key="1">
    <citation type="submission" date="2022-12" db="EMBL/GenBank/DDBJ databases">
        <authorList>
            <person name="Petersen C."/>
        </authorList>
    </citation>
    <scope>NUCLEOTIDE SEQUENCE</scope>
    <source>
        <strain evidence="3">IBT 15544</strain>
    </source>
</reference>
<dbReference type="AlphaFoldDB" id="A0A9W9JKZ8"/>
<evidence type="ECO:0000259" key="2">
    <source>
        <dbReference type="Pfam" id="PF01979"/>
    </source>
</evidence>
<dbReference type="InterPro" id="IPR032466">
    <property type="entry name" value="Metal_Hydrolase"/>
</dbReference>
<dbReference type="SUPFAM" id="SSF51556">
    <property type="entry name" value="Metallo-dependent hydrolases"/>
    <property type="match status" value="1"/>
</dbReference>
<evidence type="ECO:0000313" key="4">
    <source>
        <dbReference type="Proteomes" id="UP001150904"/>
    </source>
</evidence>
<dbReference type="Pfam" id="PF01979">
    <property type="entry name" value="Amidohydro_1"/>
    <property type="match status" value="1"/>
</dbReference>
<sequence length="491" mass="53742">MSSHILLQNATILVPSHEPNDYVVPLRGHSLLITNNEISQIERDIAPPAGAKVIDCTDKIVSPGFIDTHHHLWQTQLKGRHANHSLLEYMPTGNMQHANYAPEDVFWGELGGCLEALDAGTTTVVDHAHVNVSPAHISSRIRSVFCYTPTMRVKTFKPDLTLDGGLLDDWVIDHLKRLGADAPFGDGRVRLGFAFDGFMLPKEQVVSIYEAARKAGVKVVTSHYVRGYFNDVSFVDTLESYGLLGPDILFSHATNLTESDIAKLTQAKAWISTTPGTELQMGHGNIVCFQKGCTDMCALGVDCHSNNSGDMVSQMRLALQHERSCRNEEVISQGKTTGSLNLFVQDVFRLGTIQGARAIHMEDKLGSIEVGKLVDLVIFDGNSPGMVCASEQDPVAAIVLHSSVRDIDTVIVDGQIRKHHGKLSTVQINPSMSGVTIAKQSVEWSQVAKELVSSRGKIENAMANACANEPDLLDKAFRKFAHLDESKFVKL</sequence>
<dbReference type="SUPFAM" id="SSF51338">
    <property type="entry name" value="Composite domain of metallo-dependent hydrolases"/>
    <property type="match status" value="2"/>
</dbReference>
<protein>
    <recommendedName>
        <fullName evidence="2">Amidohydrolase-related domain-containing protein</fullName>
    </recommendedName>
</protein>
<dbReference type="Gene3D" id="3.20.20.140">
    <property type="entry name" value="Metal-dependent hydrolases"/>
    <property type="match status" value="1"/>
</dbReference>
<dbReference type="GO" id="GO:0016810">
    <property type="term" value="F:hydrolase activity, acting on carbon-nitrogen (but not peptide) bonds"/>
    <property type="evidence" value="ECO:0007669"/>
    <property type="project" value="InterPro"/>
</dbReference>
<accession>A0A9W9JKZ8</accession>
<dbReference type="Gene3D" id="2.30.40.10">
    <property type="entry name" value="Urease, subunit C, domain 1"/>
    <property type="match status" value="1"/>
</dbReference>
<dbReference type="Proteomes" id="UP001150904">
    <property type="component" value="Unassembled WGS sequence"/>
</dbReference>
<dbReference type="InterPro" id="IPR011059">
    <property type="entry name" value="Metal-dep_hydrolase_composite"/>
</dbReference>
<keyword evidence="4" id="KW-1185">Reference proteome</keyword>
<evidence type="ECO:0000313" key="3">
    <source>
        <dbReference type="EMBL" id="KAJ5197862.1"/>
    </source>
</evidence>
<dbReference type="GeneID" id="83181342"/>
<dbReference type="InterPro" id="IPR006680">
    <property type="entry name" value="Amidohydro-rel"/>
</dbReference>
<dbReference type="PANTHER" id="PTHR43794">
    <property type="entry name" value="AMINOHYDROLASE SSNA-RELATED"/>
    <property type="match status" value="1"/>
</dbReference>
<keyword evidence="1" id="KW-0378">Hydrolase</keyword>
<comment type="caution">
    <text evidence="3">The sequence shown here is derived from an EMBL/GenBank/DDBJ whole genome shotgun (WGS) entry which is preliminary data.</text>
</comment>